<feature type="transmembrane region" description="Helical" evidence="7">
    <location>
        <begin position="55"/>
        <end position="73"/>
    </location>
</feature>
<dbReference type="PANTHER" id="PTHR33452:SF1">
    <property type="entry name" value="INNER MEMBRANE PROTEIN YPHA-RELATED"/>
    <property type="match status" value="1"/>
</dbReference>
<feature type="transmembrane region" description="Helical" evidence="7">
    <location>
        <begin position="6"/>
        <end position="25"/>
    </location>
</feature>
<dbReference type="Proteomes" id="UP000049495">
    <property type="component" value="Unassembled WGS sequence"/>
</dbReference>
<gene>
    <name evidence="9" type="ORF">VCR4J5_670003</name>
    <name evidence="8" type="ORF">VCR5J5_1360128</name>
</gene>
<keyword evidence="6 7" id="KW-0472">Membrane</keyword>
<sequence length="266" mass="29360">MKDKSYSSAIVVSGLIAFLSSIFNFKLYDGTWSAVVTIGAAALIPITAYMNRRNLSLTFLLPLFFTTIVVRNADQHDWTMIGWLSAITYIPLLFQAIAVFRRNYEDNGSVETALSMLRVFIGMNWLTHCTEKLFVSSHDAGLVGFFQNVAGANLFGHPLTETGAHYLIVFAGFGELAAAIFLGLGLFTRFGAVVASIYLVFAEILSGHFGVGYTWMLSGGGWEVCFYYFMVTIPFLLPKTASTISLDAYLKTNKSEWRVIRAITGA</sequence>
<evidence type="ECO:0000256" key="6">
    <source>
        <dbReference type="ARBA" id="ARBA00023136"/>
    </source>
</evidence>
<evidence type="ECO:0000313" key="8">
    <source>
        <dbReference type="EMBL" id="CDT01070.1"/>
    </source>
</evidence>
<protein>
    <submittedName>
        <fullName evidence="8 9">DoxD family protein</fullName>
    </submittedName>
</protein>
<dbReference type="InterPro" id="IPR032808">
    <property type="entry name" value="DoxX"/>
</dbReference>
<feature type="transmembrane region" description="Helical" evidence="7">
    <location>
        <begin position="164"/>
        <end position="187"/>
    </location>
</feature>
<evidence type="ECO:0000313" key="9">
    <source>
        <dbReference type="EMBL" id="CDT51279.1"/>
    </source>
</evidence>
<reference evidence="8 10" key="2">
    <citation type="submission" date="2014-06" db="EMBL/GenBank/DDBJ databases">
        <authorList>
            <person name="Le Roux F."/>
        </authorList>
    </citation>
    <scope>NUCLEOTIDE SEQUENCE</scope>
    <source>
        <strain evidence="9 10">J5-4</strain>
        <strain evidence="8">J5-5</strain>
    </source>
</reference>
<dbReference type="GO" id="GO:0005886">
    <property type="term" value="C:plasma membrane"/>
    <property type="evidence" value="ECO:0007669"/>
    <property type="project" value="UniProtKB-SubCell"/>
</dbReference>
<dbReference type="EMBL" id="CCJX01000154">
    <property type="protein sequence ID" value="CDT51279.1"/>
    <property type="molecule type" value="Genomic_DNA"/>
</dbReference>
<evidence type="ECO:0000256" key="2">
    <source>
        <dbReference type="ARBA" id="ARBA00006679"/>
    </source>
</evidence>
<reference evidence="11" key="1">
    <citation type="submission" date="2014-06" db="EMBL/GenBank/DDBJ databases">
        <authorList>
            <person name="Le Roux Frederique"/>
        </authorList>
    </citation>
    <scope>NUCLEOTIDE SEQUENCE [LARGE SCALE GENOMIC DNA]</scope>
    <source>
        <strain evidence="11">J5-5</strain>
    </source>
</reference>
<organism evidence="8 11">
    <name type="scientific">Vibrio crassostreae</name>
    <dbReference type="NCBI Taxonomy" id="246167"/>
    <lineage>
        <taxon>Bacteria</taxon>
        <taxon>Pseudomonadati</taxon>
        <taxon>Pseudomonadota</taxon>
        <taxon>Gammaproteobacteria</taxon>
        <taxon>Vibrionales</taxon>
        <taxon>Vibrionaceae</taxon>
        <taxon>Vibrio</taxon>
    </lineage>
</organism>
<comment type="caution">
    <text evidence="8">The sequence shown here is derived from an EMBL/GenBank/DDBJ whole genome shotgun (WGS) entry which is preliminary data.</text>
</comment>
<evidence type="ECO:0000313" key="11">
    <source>
        <dbReference type="Proteomes" id="UP000049495"/>
    </source>
</evidence>
<dbReference type="EMBL" id="CCJV01000042">
    <property type="protein sequence ID" value="CDT01070.1"/>
    <property type="molecule type" value="Genomic_DNA"/>
</dbReference>
<keyword evidence="10" id="KW-1185">Reference proteome</keyword>
<dbReference type="RefSeq" id="WP_055318545.1">
    <property type="nucleotide sequence ID" value="NZ_CAWMQT010000154.1"/>
</dbReference>
<comment type="similarity">
    <text evidence="2">Belongs to the DoxX family.</text>
</comment>
<evidence type="ECO:0000256" key="7">
    <source>
        <dbReference type="SAM" id="Phobius"/>
    </source>
</evidence>
<dbReference type="Pfam" id="PF07681">
    <property type="entry name" value="DoxX"/>
    <property type="match status" value="1"/>
</dbReference>
<comment type="subcellular location">
    <subcellularLocation>
        <location evidence="1">Cell membrane</location>
        <topology evidence="1">Multi-pass membrane protein</topology>
    </subcellularLocation>
</comment>
<dbReference type="Proteomes" id="UP000049077">
    <property type="component" value="Unassembled WGS sequence"/>
</dbReference>
<keyword evidence="3" id="KW-1003">Cell membrane</keyword>
<feature type="transmembrane region" description="Helical" evidence="7">
    <location>
        <begin position="80"/>
        <end position="100"/>
    </location>
</feature>
<keyword evidence="4 7" id="KW-0812">Transmembrane</keyword>
<feature type="transmembrane region" description="Helical" evidence="7">
    <location>
        <begin position="194"/>
        <end position="215"/>
    </location>
</feature>
<feature type="transmembrane region" description="Helical" evidence="7">
    <location>
        <begin position="32"/>
        <end position="49"/>
    </location>
</feature>
<dbReference type="AlphaFoldDB" id="A0A4R3PA68"/>
<feature type="transmembrane region" description="Helical" evidence="7">
    <location>
        <begin position="227"/>
        <end position="250"/>
    </location>
</feature>
<evidence type="ECO:0000256" key="5">
    <source>
        <dbReference type="ARBA" id="ARBA00022989"/>
    </source>
</evidence>
<dbReference type="PANTHER" id="PTHR33452">
    <property type="entry name" value="OXIDOREDUCTASE CATD-RELATED"/>
    <property type="match status" value="1"/>
</dbReference>
<dbReference type="OrthoDB" id="5382961at2"/>
<evidence type="ECO:0000256" key="4">
    <source>
        <dbReference type="ARBA" id="ARBA00022692"/>
    </source>
</evidence>
<evidence type="ECO:0000256" key="3">
    <source>
        <dbReference type="ARBA" id="ARBA00022475"/>
    </source>
</evidence>
<evidence type="ECO:0000313" key="10">
    <source>
        <dbReference type="Proteomes" id="UP000049077"/>
    </source>
</evidence>
<proteinExistence type="inferred from homology"/>
<dbReference type="InterPro" id="IPR051907">
    <property type="entry name" value="DoxX-like_oxidoreductase"/>
</dbReference>
<keyword evidence="5 7" id="KW-1133">Transmembrane helix</keyword>
<evidence type="ECO:0000256" key="1">
    <source>
        <dbReference type="ARBA" id="ARBA00004651"/>
    </source>
</evidence>
<name>A0A4R3PA68_9VIBR</name>
<accession>A0A4R3PA68</accession>